<dbReference type="PANTHER" id="PTHR24379">
    <property type="entry name" value="KRAB AND ZINC FINGER DOMAIN-CONTAINING"/>
    <property type="match status" value="1"/>
</dbReference>
<protein>
    <submittedName>
        <fullName evidence="9">Uncharacterized protein</fullName>
    </submittedName>
</protein>
<comment type="caution">
    <text evidence="9">The sequence shown here is derived from an EMBL/GenBank/DDBJ whole genome shotgun (WGS) entry which is preliminary data.</text>
</comment>
<dbReference type="Pfam" id="PF00096">
    <property type="entry name" value="zf-C2H2"/>
    <property type="match status" value="7"/>
</dbReference>
<dbReference type="Gene3D" id="3.40.1800.20">
    <property type="match status" value="1"/>
</dbReference>
<dbReference type="SMART" id="SM00868">
    <property type="entry name" value="zf-AD"/>
    <property type="match status" value="1"/>
</dbReference>
<feature type="domain" description="C2H2-type" evidence="7">
    <location>
        <begin position="216"/>
        <end position="238"/>
    </location>
</feature>
<dbReference type="GO" id="GO:0005634">
    <property type="term" value="C:nucleus"/>
    <property type="evidence" value="ECO:0007669"/>
    <property type="project" value="InterPro"/>
</dbReference>
<sequence>MASSVRIDYNIQRLCRLCFLIGEIDLFSTHEEAKDIHDKIYECFQVSLPYEKNKPSSICKTCLEELYISHNFRVKCLTSNERFKKYWKEIGKSNAHREEMLAVASSISYEESDTDNSYYVPNVNHITNNTTKQGGIVIETDKSECNFKCNMCNKVLKTKTSLVKHYTSMHEKRKHIGKVSGNGAARRYHCTACSYSTPHSQTLVNHMRRHNGERPYSCECGKNFTQSSSLAAHRKTHSTAPYFTCALCGKQFKHAFAMKNHLRVHENGIFSCSVCFKTLKSKQSLQSHIRRHYNICNYNCEDCGDTFVTSSELLNHRRKHSLEKNIECHLCGYKTHTKKNLIIHLKRHTGNRSFKCNTCHVAFYTQSNLQRHQRVHTRDKPFSCPTCSQKFSYSPSLNKHMKTVHGVDYKWADFKWKGTKTSKFSMKTDVMTCNKT</sequence>
<dbReference type="AlphaFoldDB" id="A0A8S1BDQ6"/>
<evidence type="ECO:0000313" key="9">
    <source>
        <dbReference type="EMBL" id="CAB3257125.1"/>
    </source>
</evidence>
<dbReference type="PROSITE" id="PS50157">
    <property type="entry name" value="ZINC_FINGER_C2H2_2"/>
    <property type="match status" value="9"/>
</dbReference>
<feature type="domain" description="C2H2-type" evidence="7">
    <location>
        <begin position="298"/>
        <end position="325"/>
    </location>
</feature>
<proteinExistence type="predicted"/>
<dbReference type="InterPro" id="IPR013087">
    <property type="entry name" value="Znf_C2H2_type"/>
</dbReference>
<evidence type="ECO:0000259" key="8">
    <source>
        <dbReference type="PROSITE" id="PS51915"/>
    </source>
</evidence>
<dbReference type="Gene3D" id="3.30.160.60">
    <property type="entry name" value="Classic Zinc Finger"/>
    <property type="match status" value="7"/>
</dbReference>
<dbReference type="PROSITE" id="PS00028">
    <property type="entry name" value="ZINC_FINGER_C2H2_1"/>
    <property type="match status" value="5"/>
</dbReference>
<feature type="domain" description="C2H2-type" evidence="7">
    <location>
        <begin position="188"/>
        <end position="215"/>
    </location>
</feature>
<dbReference type="InterPro" id="IPR012934">
    <property type="entry name" value="Znf_AD"/>
</dbReference>
<feature type="binding site" evidence="6">
    <location>
        <position position="59"/>
    </location>
    <ligand>
        <name>Zn(2+)</name>
        <dbReference type="ChEBI" id="CHEBI:29105"/>
    </ligand>
</feature>
<dbReference type="EMBL" id="CADEBD010000530">
    <property type="protein sequence ID" value="CAB3257125.1"/>
    <property type="molecule type" value="Genomic_DNA"/>
</dbReference>
<accession>A0A8S1BDQ6</accession>
<organism evidence="9 10">
    <name type="scientific">Arctia plantaginis</name>
    <name type="common">Wood tiger moth</name>
    <name type="synonym">Phalaena plantaginis</name>
    <dbReference type="NCBI Taxonomy" id="874455"/>
    <lineage>
        <taxon>Eukaryota</taxon>
        <taxon>Metazoa</taxon>
        <taxon>Ecdysozoa</taxon>
        <taxon>Arthropoda</taxon>
        <taxon>Hexapoda</taxon>
        <taxon>Insecta</taxon>
        <taxon>Pterygota</taxon>
        <taxon>Neoptera</taxon>
        <taxon>Endopterygota</taxon>
        <taxon>Lepidoptera</taxon>
        <taxon>Glossata</taxon>
        <taxon>Ditrysia</taxon>
        <taxon>Noctuoidea</taxon>
        <taxon>Erebidae</taxon>
        <taxon>Arctiinae</taxon>
        <taxon>Arctia</taxon>
    </lineage>
</organism>
<dbReference type="SUPFAM" id="SSF57667">
    <property type="entry name" value="beta-beta-alpha zinc fingers"/>
    <property type="match status" value="4"/>
</dbReference>
<dbReference type="GO" id="GO:0000977">
    <property type="term" value="F:RNA polymerase II transcription regulatory region sequence-specific DNA binding"/>
    <property type="evidence" value="ECO:0007669"/>
    <property type="project" value="TreeGrafter"/>
</dbReference>
<feature type="domain" description="C2H2-type" evidence="7">
    <location>
        <begin position="270"/>
        <end position="292"/>
    </location>
</feature>
<evidence type="ECO:0000256" key="1">
    <source>
        <dbReference type="ARBA" id="ARBA00022723"/>
    </source>
</evidence>
<evidence type="ECO:0000256" key="2">
    <source>
        <dbReference type="ARBA" id="ARBA00022737"/>
    </source>
</evidence>
<dbReference type="GO" id="GO:0008270">
    <property type="term" value="F:zinc ion binding"/>
    <property type="evidence" value="ECO:0007669"/>
    <property type="project" value="UniProtKB-UniRule"/>
</dbReference>
<dbReference type="OrthoDB" id="2985014at2759"/>
<feature type="binding site" evidence="6">
    <location>
        <position position="15"/>
    </location>
    <ligand>
        <name>Zn(2+)</name>
        <dbReference type="ChEBI" id="CHEBI:29105"/>
    </ligand>
</feature>
<dbReference type="InterPro" id="IPR036236">
    <property type="entry name" value="Znf_C2H2_sf"/>
</dbReference>
<dbReference type="SUPFAM" id="SSF57716">
    <property type="entry name" value="Glucocorticoid receptor-like (DNA-binding domain)"/>
    <property type="match status" value="1"/>
</dbReference>
<dbReference type="FunFam" id="3.30.160.60:FF:000624">
    <property type="entry name" value="zinc finger protein 697"/>
    <property type="match status" value="1"/>
</dbReference>
<dbReference type="Proteomes" id="UP000494256">
    <property type="component" value="Unassembled WGS sequence"/>
</dbReference>
<dbReference type="GO" id="GO:0000981">
    <property type="term" value="F:DNA-binding transcription factor activity, RNA polymerase II-specific"/>
    <property type="evidence" value="ECO:0007669"/>
    <property type="project" value="TreeGrafter"/>
</dbReference>
<name>A0A8S1BDQ6_ARCPL</name>
<feature type="domain" description="C2H2-type" evidence="7">
    <location>
        <begin position="326"/>
        <end position="353"/>
    </location>
</feature>
<evidence type="ECO:0000259" key="7">
    <source>
        <dbReference type="PROSITE" id="PS50157"/>
    </source>
</evidence>
<feature type="binding site" evidence="6">
    <location>
        <position position="18"/>
    </location>
    <ligand>
        <name>Zn(2+)</name>
        <dbReference type="ChEBI" id="CHEBI:29105"/>
    </ligand>
</feature>
<evidence type="ECO:0000313" key="10">
    <source>
        <dbReference type="Proteomes" id="UP000494256"/>
    </source>
</evidence>
<keyword evidence="1 6" id="KW-0479">Metal-binding</keyword>
<dbReference type="PANTHER" id="PTHR24379:SF127">
    <property type="entry name" value="BLOODY FINGERS-RELATED"/>
    <property type="match status" value="1"/>
</dbReference>
<evidence type="ECO:0000256" key="6">
    <source>
        <dbReference type="PROSITE-ProRule" id="PRU01263"/>
    </source>
</evidence>
<gene>
    <name evidence="9" type="ORF">APLA_LOCUS15808</name>
</gene>
<reference evidence="9 10" key="1">
    <citation type="submission" date="2020-04" db="EMBL/GenBank/DDBJ databases">
        <authorList>
            <person name="Wallbank WR R."/>
            <person name="Pardo Diaz C."/>
            <person name="Kozak K."/>
            <person name="Martin S."/>
            <person name="Jiggins C."/>
            <person name="Moest M."/>
            <person name="Warren A I."/>
            <person name="Byers J.R.P. K."/>
            <person name="Montejo-Kovacevich G."/>
            <person name="Yen C E."/>
        </authorList>
    </citation>
    <scope>NUCLEOTIDE SEQUENCE [LARGE SCALE GENOMIC DNA]</scope>
</reference>
<evidence type="ECO:0000256" key="4">
    <source>
        <dbReference type="ARBA" id="ARBA00022833"/>
    </source>
</evidence>
<dbReference type="FunFam" id="3.30.160.60:FF:002343">
    <property type="entry name" value="Zinc finger protein 33A"/>
    <property type="match status" value="1"/>
</dbReference>
<dbReference type="SMART" id="SM00355">
    <property type="entry name" value="ZnF_C2H2"/>
    <property type="match status" value="9"/>
</dbReference>
<feature type="domain" description="C2H2-type" evidence="7">
    <location>
        <begin position="354"/>
        <end position="381"/>
    </location>
</feature>
<keyword evidence="3 5" id="KW-0863">Zinc-finger</keyword>
<feature type="domain" description="C2H2-type" evidence="7">
    <location>
        <begin position="243"/>
        <end position="265"/>
    </location>
</feature>
<keyword evidence="4 6" id="KW-0862">Zinc</keyword>
<feature type="domain" description="C2H2-type" evidence="7">
    <location>
        <begin position="147"/>
        <end position="175"/>
    </location>
</feature>
<feature type="domain" description="C2H2-type" evidence="7">
    <location>
        <begin position="382"/>
        <end position="410"/>
    </location>
</feature>
<keyword evidence="2" id="KW-0677">Repeat</keyword>
<feature type="binding site" evidence="6">
    <location>
        <position position="62"/>
    </location>
    <ligand>
        <name>Zn(2+)</name>
        <dbReference type="ChEBI" id="CHEBI:29105"/>
    </ligand>
</feature>
<dbReference type="PROSITE" id="PS51915">
    <property type="entry name" value="ZAD"/>
    <property type="match status" value="1"/>
</dbReference>
<evidence type="ECO:0000256" key="3">
    <source>
        <dbReference type="ARBA" id="ARBA00022771"/>
    </source>
</evidence>
<dbReference type="Pfam" id="PF07776">
    <property type="entry name" value="zf-AD"/>
    <property type="match status" value="1"/>
</dbReference>
<dbReference type="FunFam" id="3.30.160.60:FF:000710">
    <property type="entry name" value="Zinc finger protein 768"/>
    <property type="match status" value="1"/>
</dbReference>
<evidence type="ECO:0000256" key="5">
    <source>
        <dbReference type="PROSITE-ProRule" id="PRU00042"/>
    </source>
</evidence>
<feature type="domain" description="ZAD" evidence="8">
    <location>
        <begin position="13"/>
        <end position="86"/>
    </location>
</feature>